<dbReference type="GO" id="GO:0005634">
    <property type="term" value="C:nucleus"/>
    <property type="evidence" value="ECO:0007669"/>
    <property type="project" value="TreeGrafter"/>
</dbReference>
<dbReference type="InterPro" id="IPR011257">
    <property type="entry name" value="DNA_glycosylase"/>
</dbReference>
<name>A0A381TM18_9ZZZZ</name>
<evidence type="ECO:0000313" key="5">
    <source>
        <dbReference type="EMBL" id="SVA16578.1"/>
    </source>
</evidence>
<evidence type="ECO:0000259" key="4">
    <source>
        <dbReference type="SMART" id="SM00478"/>
    </source>
</evidence>
<dbReference type="GO" id="GO:0032131">
    <property type="term" value="F:alkylated DNA binding"/>
    <property type="evidence" value="ECO:0007669"/>
    <property type="project" value="TreeGrafter"/>
</dbReference>
<dbReference type="GO" id="GO:0043916">
    <property type="term" value="F:DNA-7-methylguanine glycosylase activity"/>
    <property type="evidence" value="ECO:0007669"/>
    <property type="project" value="TreeGrafter"/>
</dbReference>
<organism evidence="5">
    <name type="scientific">marine metagenome</name>
    <dbReference type="NCBI Taxonomy" id="408172"/>
    <lineage>
        <taxon>unclassified sequences</taxon>
        <taxon>metagenomes</taxon>
        <taxon>ecological metagenomes</taxon>
    </lineage>
</organism>
<dbReference type="SMART" id="SM00478">
    <property type="entry name" value="ENDO3c"/>
    <property type="match status" value="1"/>
</dbReference>
<reference evidence="5" key="1">
    <citation type="submission" date="2018-05" db="EMBL/GenBank/DDBJ databases">
        <authorList>
            <person name="Lanie J.A."/>
            <person name="Ng W.-L."/>
            <person name="Kazmierczak K.M."/>
            <person name="Andrzejewski T.M."/>
            <person name="Davidsen T.M."/>
            <person name="Wayne K.J."/>
            <person name="Tettelin H."/>
            <person name="Glass J.I."/>
            <person name="Rusch D."/>
            <person name="Podicherti R."/>
            <person name="Tsui H.-C.T."/>
            <person name="Winkler M.E."/>
        </authorList>
    </citation>
    <scope>NUCLEOTIDE SEQUENCE</scope>
</reference>
<gene>
    <name evidence="5" type="ORF">METZ01_LOCUS69432</name>
</gene>
<dbReference type="GO" id="GO:0006307">
    <property type="term" value="P:DNA alkylation repair"/>
    <property type="evidence" value="ECO:0007669"/>
    <property type="project" value="TreeGrafter"/>
</dbReference>
<dbReference type="GO" id="GO:0008725">
    <property type="term" value="F:DNA-3-methyladenine glycosylase activity"/>
    <property type="evidence" value="ECO:0007669"/>
    <property type="project" value="TreeGrafter"/>
</dbReference>
<accession>A0A381TM18</accession>
<dbReference type="Pfam" id="PF00730">
    <property type="entry name" value="HhH-GPD"/>
    <property type="match status" value="1"/>
</dbReference>
<protein>
    <recommendedName>
        <fullName evidence="4">HhH-GPD domain-containing protein</fullName>
    </recommendedName>
</protein>
<dbReference type="Gene3D" id="1.10.340.30">
    <property type="entry name" value="Hypothetical protein, domain 2"/>
    <property type="match status" value="1"/>
</dbReference>
<evidence type="ECO:0000256" key="2">
    <source>
        <dbReference type="ARBA" id="ARBA00022763"/>
    </source>
</evidence>
<dbReference type="SUPFAM" id="SSF48150">
    <property type="entry name" value="DNA-glycosylase"/>
    <property type="match status" value="1"/>
</dbReference>
<dbReference type="PANTHER" id="PTHR43003:SF5">
    <property type="entry name" value="DNA-3-METHYLADENINE GLYCOSYLASE"/>
    <property type="match status" value="1"/>
</dbReference>
<dbReference type="CDD" id="cd00056">
    <property type="entry name" value="ENDO3c"/>
    <property type="match status" value="1"/>
</dbReference>
<dbReference type="InterPro" id="IPR051912">
    <property type="entry name" value="Alkylbase_DNA_Glycosylase/TA"/>
</dbReference>
<comment type="similarity">
    <text evidence="1">Belongs to the alkylbase DNA glycosidase AlkA family.</text>
</comment>
<evidence type="ECO:0000256" key="1">
    <source>
        <dbReference type="ARBA" id="ARBA00010817"/>
    </source>
</evidence>
<dbReference type="FunFam" id="1.10.340.30:FF:000004">
    <property type="entry name" value="DNA-3-methyladenine glycosylase II"/>
    <property type="match status" value="1"/>
</dbReference>
<keyword evidence="2" id="KW-0227">DNA damage</keyword>
<dbReference type="EMBL" id="UINC01004747">
    <property type="protein sequence ID" value="SVA16578.1"/>
    <property type="molecule type" value="Genomic_DNA"/>
</dbReference>
<feature type="domain" description="HhH-GPD" evidence="4">
    <location>
        <begin position="50"/>
        <end position="202"/>
    </location>
</feature>
<proteinExistence type="inferred from homology"/>
<dbReference type="InterPro" id="IPR003265">
    <property type="entry name" value="HhH-GPD_domain"/>
</dbReference>
<dbReference type="PANTHER" id="PTHR43003">
    <property type="entry name" value="DNA-3-METHYLADENINE GLYCOSYLASE"/>
    <property type="match status" value="1"/>
</dbReference>
<evidence type="ECO:0000256" key="3">
    <source>
        <dbReference type="ARBA" id="ARBA00023204"/>
    </source>
</evidence>
<keyword evidence="3" id="KW-0234">DNA repair</keyword>
<dbReference type="GO" id="GO:0032993">
    <property type="term" value="C:protein-DNA complex"/>
    <property type="evidence" value="ECO:0007669"/>
    <property type="project" value="TreeGrafter"/>
</dbReference>
<dbReference type="GO" id="GO:0006285">
    <property type="term" value="P:base-excision repair, AP site formation"/>
    <property type="evidence" value="ECO:0007669"/>
    <property type="project" value="TreeGrafter"/>
</dbReference>
<dbReference type="AlphaFoldDB" id="A0A381TM18"/>
<sequence>MIERLELNKAVRHLKRCDSTMAQLIEVVGKCRLDEKQRNVSFAALARSIVSQQLSVQAAKKTYERLTKTLGQPKPRSILEADPKMLRGAGLSWQKVSYMIDLATKVDSGTLLLGKLRFLPDEEVVGELTQVKGVGVWTAQMFLIFHLGRLDVLPVGDLGVRNGFRDAYGLNDLPNNETMERIAAPWKPYRSIGAWYLWRFKDTVEADV</sequence>
<dbReference type="Gene3D" id="1.10.1670.40">
    <property type="match status" value="1"/>
</dbReference>